<dbReference type="EMBL" id="CAXLJM020000030">
    <property type="protein sequence ID" value="CAL8098627.1"/>
    <property type="molecule type" value="Genomic_DNA"/>
</dbReference>
<accession>A0ABP1QGS8</accession>
<comment type="caution">
    <text evidence="1">The sequence shown here is derived from an EMBL/GenBank/DDBJ whole genome shotgun (WGS) entry which is preliminary data.</text>
</comment>
<evidence type="ECO:0000313" key="1">
    <source>
        <dbReference type="EMBL" id="CAL8098627.1"/>
    </source>
</evidence>
<dbReference type="Proteomes" id="UP001642540">
    <property type="component" value="Unassembled WGS sequence"/>
</dbReference>
<gene>
    <name evidence="1" type="ORF">ODALV1_LOCUS10002</name>
</gene>
<name>A0ABP1QGS8_9HEXA</name>
<sequence>MWFSKTSPGPLTAESLNIVDQRRLAQKQSVKPVSFREIKLLLFHKDLHLPRSLTSFNDCFEFFCIYRNQWVNQKNHVGRNHPDVHFRTDTTLPKYMRLFFNPDRMNIPLEDFDPFYAETTPIRPNQKIMRFITAQSDISVVHDTRGDSRLHSFGPIS</sequence>
<evidence type="ECO:0000313" key="2">
    <source>
        <dbReference type="Proteomes" id="UP001642540"/>
    </source>
</evidence>
<proteinExistence type="predicted"/>
<protein>
    <submittedName>
        <fullName evidence="1">Uncharacterized protein</fullName>
    </submittedName>
</protein>
<organism evidence="1 2">
    <name type="scientific">Orchesella dallaii</name>
    <dbReference type="NCBI Taxonomy" id="48710"/>
    <lineage>
        <taxon>Eukaryota</taxon>
        <taxon>Metazoa</taxon>
        <taxon>Ecdysozoa</taxon>
        <taxon>Arthropoda</taxon>
        <taxon>Hexapoda</taxon>
        <taxon>Collembola</taxon>
        <taxon>Entomobryomorpha</taxon>
        <taxon>Entomobryoidea</taxon>
        <taxon>Orchesellidae</taxon>
        <taxon>Orchesellinae</taxon>
        <taxon>Orchesella</taxon>
    </lineage>
</organism>
<reference evidence="1 2" key="1">
    <citation type="submission" date="2024-08" db="EMBL/GenBank/DDBJ databases">
        <authorList>
            <person name="Cucini C."/>
            <person name="Frati F."/>
        </authorList>
    </citation>
    <scope>NUCLEOTIDE SEQUENCE [LARGE SCALE GENOMIC DNA]</scope>
</reference>
<keyword evidence="2" id="KW-1185">Reference proteome</keyword>